<sequence length="106" mass="11387">MKIAVLTDPDTATGFRLAGLEAVSASPAEAASKLIEMIASNRYALIAVDEGLLPDPNRTAERAMRGREVPVLLSLPNLLSAFSGGTDAKLYMRRLVRDTIGFDIKL</sequence>
<keyword evidence="3 4" id="KW-0406">Ion transport</keyword>
<evidence type="ECO:0000256" key="2">
    <source>
        <dbReference type="ARBA" id="ARBA00022448"/>
    </source>
</evidence>
<keyword evidence="4" id="KW-0066">ATP synthesis</keyword>
<dbReference type="Pfam" id="PF01990">
    <property type="entry name" value="ATP-synt_F"/>
    <property type="match status" value="1"/>
</dbReference>
<gene>
    <name evidence="4" type="primary">atpF</name>
    <name evidence="5" type="ordered locus">Mesil_1452</name>
</gene>
<dbReference type="HOGENOM" id="CLU_135754_2_0_0"/>
<dbReference type="KEGG" id="msv:Mesil_1452"/>
<organism evidence="5 6">
    <name type="scientific">Allomeiothermus silvanus (strain ATCC 700542 / DSM 9946 / NBRC 106475 / NCIMB 13440 / VI-R2)</name>
    <name type="common">Thermus silvanus</name>
    <dbReference type="NCBI Taxonomy" id="526227"/>
    <lineage>
        <taxon>Bacteria</taxon>
        <taxon>Thermotogati</taxon>
        <taxon>Deinococcota</taxon>
        <taxon>Deinococci</taxon>
        <taxon>Thermales</taxon>
        <taxon>Thermaceae</taxon>
        <taxon>Allomeiothermus</taxon>
    </lineage>
</organism>
<keyword evidence="2 4" id="KW-0813">Transport</keyword>
<comment type="similarity">
    <text evidence="1 4">Belongs to the V-ATPase F subunit family.</text>
</comment>
<comment type="function">
    <text evidence="4">Produces ATP from ADP in the presence of a proton gradient across the membrane.</text>
</comment>
<dbReference type="RefSeq" id="WP_013157914.1">
    <property type="nucleotide sequence ID" value="NC_014212.1"/>
</dbReference>
<dbReference type="InterPro" id="IPR036906">
    <property type="entry name" value="ATPase_V1_fsu_sf"/>
</dbReference>
<dbReference type="Gene3D" id="3.40.50.10580">
    <property type="entry name" value="ATPase, V1 complex, subunit F"/>
    <property type="match status" value="1"/>
</dbReference>
<accession>D7BEZ2</accession>
<evidence type="ECO:0000256" key="3">
    <source>
        <dbReference type="ARBA" id="ARBA00023065"/>
    </source>
</evidence>
<dbReference type="STRING" id="526227.Mesil_1452"/>
<reference evidence="5 6" key="1">
    <citation type="journal article" date="2010" name="Stand. Genomic Sci.">
        <title>Complete genome sequence of Meiothermus silvanus type strain (VI-R2).</title>
        <authorList>
            <person name="Sikorski J."/>
            <person name="Tindall B.J."/>
            <person name="Lowry S."/>
            <person name="Lucas S."/>
            <person name="Nolan M."/>
            <person name="Copeland A."/>
            <person name="Glavina Del Rio T."/>
            <person name="Tice H."/>
            <person name="Cheng J.F."/>
            <person name="Han C."/>
            <person name="Pitluck S."/>
            <person name="Liolios K."/>
            <person name="Ivanova N."/>
            <person name="Mavromatis K."/>
            <person name="Mikhailova N."/>
            <person name="Pati A."/>
            <person name="Goodwin L."/>
            <person name="Chen A."/>
            <person name="Palaniappan K."/>
            <person name="Land M."/>
            <person name="Hauser L."/>
            <person name="Chang Y.J."/>
            <person name="Jeffries C.D."/>
            <person name="Rohde M."/>
            <person name="Goker M."/>
            <person name="Woyke T."/>
            <person name="Bristow J."/>
            <person name="Eisen J.A."/>
            <person name="Markowitz V."/>
            <person name="Hugenholtz P."/>
            <person name="Kyrpides N.C."/>
            <person name="Klenk H.P."/>
            <person name="Lapidus A."/>
        </authorList>
    </citation>
    <scope>NUCLEOTIDE SEQUENCE [LARGE SCALE GENOMIC DNA]</scope>
    <source>
        <strain evidence="6">ATCC 700542 / DSM 9946 / VI-R2</strain>
    </source>
</reference>
<evidence type="ECO:0000256" key="4">
    <source>
        <dbReference type="HAMAP-Rule" id="MF_00312"/>
    </source>
</evidence>
<dbReference type="EMBL" id="CP002042">
    <property type="protein sequence ID" value="ADH63345.1"/>
    <property type="molecule type" value="Genomic_DNA"/>
</dbReference>
<dbReference type="GO" id="GO:0046961">
    <property type="term" value="F:proton-transporting ATPase activity, rotational mechanism"/>
    <property type="evidence" value="ECO:0007669"/>
    <property type="project" value="InterPro"/>
</dbReference>
<dbReference type="HAMAP" id="MF_00312">
    <property type="entry name" value="ATP_synth_F_arch"/>
    <property type="match status" value="1"/>
</dbReference>
<dbReference type="GO" id="GO:0042777">
    <property type="term" value="P:proton motive force-driven plasma membrane ATP synthesis"/>
    <property type="evidence" value="ECO:0007669"/>
    <property type="project" value="UniProtKB-UniRule"/>
</dbReference>
<dbReference type="InterPro" id="IPR022944">
    <property type="entry name" value="ATPase_V1-cplx_fsu_bac/arc"/>
</dbReference>
<evidence type="ECO:0000313" key="5">
    <source>
        <dbReference type="EMBL" id="ADH63345.1"/>
    </source>
</evidence>
<evidence type="ECO:0000256" key="1">
    <source>
        <dbReference type="ARBA" id="ARBA00010148"/>
    </source>
</evidence>
<keyword evidence="4" id="KW-0375">Hydrogen ion transport</keyword>
<dbReference type="InterPro" id="IPR008218">
    <property type="entry name" value="ATPase_V1-cplx_f_g_su"/>
</dbReference>
<dbReference type="SUPFAM" id="SSF159468">
    <property type="entry name" value="AtpF-like"/>
    <property type="match status" value="1"/>
</dbReference>
<protein>
    <recommendedName>
        <fullName evidence="4">V-type ATP synthase subunit F</fullName>
    </recommendedName>
    <alternativeName>
        <fullName evidence="4">V-ATPase subunit F</fullName>
    </alternativeName>
</protein>
<dbReference type="GO" id="GO:0046933">
    <property type="term" value="F:proton-transporting ATP synthase activity, rotational mechanism"/>
    <property type="evidence" value="ECO:0007669"/>
    <property type="project" value="UniProtKB-UniRule"/>
</dbReference>
<dbReference type="Proteomes" id="UP000001916">
    <property type="component" value="Chromosome"/>
</dbReference>
<dbReference type="GO" id="GO:0005524">
    <property type="term" value="F:ATP binding"/>
    <property type="evidence" value="ECO:0007669"/>
    <property type="project" value="UniProtKB-UniRule"/>
</dbReference>
<evidence type="ECO:0000313" key="6">
    <source>
        <dbReference type="Proteomes" id="UP000001916"/>
    </source>
</evidence>
<dbReference type="OrthoDB" id="32611at2"/>
<name>D7BEZ2_ALLS1</name>
<keyword evidence="6" id="KW-1185">Reference proteome</keyword>
<dbReference type="eggNOG" id="COG1436">
    <property type="taxonomic scope" value="Bacteria"/>
</dbReference>
<proteinExistence type="inferred from homology"/>
<dbReference type="AlphaFoldDB" id="D7BEZ2"/>